<keyword evidence="2" id="KW-1185">Reference proteome</keyword>
<organism evidence="1 2">
    <name type="scientific">Deinobacterium chartae</name>
    <dbReference type="NCBI Taxonomy" id="521158"/>
    <lineage>
        <taxon>Bacteria</taxon>
        <taxon>Thermotogati</taxon>
        <taxon>Deinococcota</taxon>
        <taxon>Deinococci</taxon>
        <taxon>Deinococcales</taxon>
        <taxon>Deinococcaceae</taxon>
        <taxon>Deinobacterium</taxon>
    </lineage>
</organism>
<gene>
    <name evidence="1" type="ORF">HNR42_001007</name>
</gene>
<name>A0A841HZF9_9DEIO</name>
<dbReference type="EMBL" id="JACHHG010000003">
    <property type="protein sequence ID" value="MBB6097590.1"/>
    <property type="molecule type" value="Genomic_DNA"/>
</dbReference>
<evidence type="ECO:0000313" key="1">
    <source>
        <dbReference type="EMBL" id="MBB6097590.1"/>
    </source>
</evidence>
<protein>
    <recommendedName>
        <fullName evidence="3">Quinate 5-dehydrogenase</fullName>
    </recommendedName>
</protein>
<proteinExistence type="predicted"/>
<evidence type="ECO:0000313" key="2">
    <source>
        <dbReference type="Proteomes" id="UP000569951"/>
    </source>
</evidence>
<dbReference type="RefSeq" id="WP_183985182.1">
    <property type="nucleotide sequence ID" value="NZ_JACHHG010000003.1"/>
</dbReference>
<comment type="caution">
    <text evidence="1">The sequence shown here is derived from an EMBL/GenBank/DDBJ whole genome shotgun (WGS) entry which is preliminary data.</text>
</comment>
<accession>A0A841HZF9</accession>
<dbReference type="Proteomes" id="UP000569951">
    <property type="component" value="Unassembled WGS sequence"/>
</dbReference>
<sequence length="313" mass="34479">MSDILPSGWTEAPKGYKHVVSISIGSSKRNAREELSVLGQNFILERIGTDGDLERAGALLRALDGRVDAFGLGGTDLYIVAGSRRYTFRDIARLAANAHLTPLVDGSGLKHTLERDVIVQLEDEVGWQGRKTLMVAGVDRFGMAEALSEAGANVIYGDVIFALGLPIPLHSLTALRRVAHTLLPVITRLPFQWFYPTGDKQDKVSGNRLGRRYYDWAEVVAGDFLFIRRYAPESLAGKTLLTNTTTGADLEWARSVGVSRMITTTPRLGGRSFGTNVMEAFFVALSGKRRALMADEYLTYIRELGFKPEVTRL</sequence>
<dbReference type="AlphaFoldDB" id="A0A841HZF9"/>
<evidence type="ECO:0008006" key="3">
    <source>
        <dbReference type="Google" id="ProtNLM"/>
    </source>
</evidence>
<reference evidence="1 2" key="1">
    <citation type="submission" date="2020-08" db="EMBL/GenBank/DDBJ databases">
        <title>Genomic Encyclopedia of Type Strains, Phase IV (KMG-IV): sequencing the most valuable type-strain genomes for metagenomic binning, comparative biology and taxonomic classification.</title>
        <authorList>
            <person name="Goeker M."/>
        </authorList>
    </citation>
    <scope>NUCLEOTIDE SEQUENCE [LARGE SCALE GENOMIC DNA]</scope>
    <source>
        <strain evidence="1 2">DSM 21458</strain>
    </source>
</reference>